<dbReference type="PANTHER" id="PTHR21431:SF0">
    <property type="entry name" value="PREFOLDIN SUBUNIT 6"/>
    <property type="match status" value="1"/>
</dbReference>
<dbReference type="GO" id="GO:0006457">
    <property type="term" value="P:protein folding"/>
    <property type="evidence" value="ECO:0000318"/>
    <property type="project" value="GO_Central"/>
</dbReference>
<dbReference type="EMBL" id="CH991570">
    <property type="protein sequence ID" value="EDQ85811.1"/>
    <property type="molecule type" value="Genomic_DNA"/>
</dbReference>
<dbReference type="STRING" id="81824.A9V974"/>
<dbReference type="GO" id="GO:0051082">
    <property type="term" value="F:unfolded protein binding"/>
    <property type="evidence" value="ECO:0007669"/>
    <property type="project" value="InterPro"/>
</dbReference>
<keyword evidence="4" id="KW-0812">Transmembrane</keyword>
<feature type="transmembrane region" description="Helical" evidence="4">
    <location>
        <begin position="231"/>
        <end position="250"/>
    </location>
</feature>
<evidence type="ECO:0000256" key="3">
    <source>
        <dbReference type="SAM" id="Coils"/>
    </source>
</evidence>
<evidence type="ECO:0000256" key="1">
    <source>
        <dbReference type="ARBA" id="ARBA00008045"/>
    </source>
</evidence>
<dbReference type="GO" id="GO:0016272">
    <property type="term" value="C:prefoldin complex"/>
    <property type="evidence" value="ECO:0000318"/>
    <property type="project" value="GO_Central"/>
</dbReference>
<proteinExistence type="inferred from homology"/>
<dbReference type="InParanoid" id="A9V974"/>
<dbReference type="SUPFAM" id="SSF46579">
    <property type="entry name" value="Prefoldin"/>
    <property type="match status" value="1"/>
</dbReference>
<evidence type="ECO:0000313" key="5">
    <source>
        <dbReference type="EMBL" id="EDQ85811.1"/>
    </source>
</evidence>
<accession>A9V974</accession>
<gene>
    <name evidence="5" type="ORF">MONBRDRAFT_38649</name>
</gene>
<dbReference type="GO" id="GO:0005737">
    <property type="term" value="C:cytoplasm"/>
    <property type="evidence" value="ECO:0000318"/>
    <property type="project" value="GO_Central"/>
</dbReference>
<comment type="similarity">
    <text evidence="1">Belongs to the prefoldin subunit beta family.</text>
</comment>
<dbReference type="FunFam" id="1.10.287.370:FF:000003">
    <property type="entry name" value="Prefoldin subunit 6"/>
    <property type="match status" value="1"/>
</dbReference>
<keyword evidence="4" id="KW-0472">Membrane</keyword>
<keyword evidence="4" id="KW-1133">Transmembrane helix</keyword>
<sequence>MAAKLKELQSQHQKIIDEISSIQSEKSKHVTTIDQLNTQLGENKLVAQELDLVDESEEEVVFKLVGPALLKQDLDEAKANVAKRIDYITKEIERYTKLVKDCQTREEAAEQKEQELRAKRTEALVDELSSGLGRVHLELNTIVVDMNEYDPTFMNKDIDHYNALRADITLAFSVTITVLGVSAGLAYAMASRPFSKLYVQLNHHVALASAAQLIPHSCRAMSSDVDCRGVALLYLAFTVCFFLSGGELALSVAMSDLCSDPNEGFYLAENEERERMSPGVGELAGLGSTPHLPHPRLVAFASRSDSHSFNTDHHI</sequence>
<dbReference type="InterPro" id="IPR009053">
    <property type="entry name" value="Prefoldin"/>
</dbReference>
<dbReference type="Proteomes" id="UP000001357">
    <property type="component" value="Unassembled WGS sequence"/>
</dbReference>
<keyword evidence="3" id="KW-0175">Coiled coil</keyword>
<dbReference type="RefSeq" id="XP_001749290.1">
    <property type="nucleotide sequence ID" value="XM_001749238.1"/>
</dbReference>
<protein>
    <recommendedName>
        <fullName evidence="7">Prefoldin subunit 6</fullName>
    </recommendedName>
</protein>
<dbReference type="GeneID" id="5894656"/>
<keyword evidence="6" id="KW-1185">Reference proteome</keyword>
<evidence type="ECO:0000313" key="6">
    <source>
        <dbReference type="Proteomes" id="UP000001357"/>
    </source>
</evidence>
<dbReference type="CDD" id="cd23161">
    <property type="entry name" value="Prefoldin_6"/>
    <property type="match status" value="1"/>
</dbReference>
<name>A9V974_MONBE</name>
<keyword evidence="2" id="KW-0143">Chaperone</keyword>
<reference evidence="5 6" key="1">
    <citation type="journal article" date="2008" name="Nature">
        <title>The genome of the choanoflagellate Monosiga brevicollis and the origin of metazoans.</title>
        <authorList>
            <consortium name="JGI Sequencing"/>
            <person name="King N."/>
            <person name="Westbrook M.J."/>
            <person name="Young S.L."/>
            <person name="Kuo A."/>
            <person name="Abedin M."/>
            <person name="Chapman J."/>
            <person name="Fairclough S."/>
            <person name="Hellsten U."/>
            <person name="Isogai Y."/>
            <person name="Letunic I."/>
            <person name="Marr M."/>
            <person name="Pincus D."/>
            <person name="Putnam N."/>
            <person name="Rokas A."/>
            <person name="Wright K.J."/>
            <person name="Zuzow R."/>
            <person name="Dirks W."/>
            <person name="Good M."/>
            <person name="Goodstein D."/>
            <person name="Lemons D."/>
            <person name="Li W."/>
            <person name="Lyons J.B."/>
            <person name="Morris A."/>
            <person name="Nichols S."/>
            <person name="Richter D.J."/>
            <person name="Salamov A."/>
            <person name="Bork P."/>
            <person name="Lim W.A."/>
            <person name="Manning G."/>
            <person name="Miller W.T."/>
            <person name="McGinnis W."/>
            <person name="Shapiro H."/>
            <person name="Tjian R."/>
            <person name="Grigoriev I.V."/>
            <person name="Rokhsar D."/>
        </authorList>
    </citation>
    <scope>NUCLEOTIDE SEQUENCE [LARGE SCALE GENOMIC DNA]</scope>
    <source>
        <strain evidence="6">MX1 / ATCC 50154</strain>
    </source>
</reference>
<dbReference type="GO" id="GO:0051131">
    <property type="term" value="P:chaperone-mediated protein complex assembly"/>
    <property type="evidence" value="ECO:0000318"/>
    <property type="project" value="GO_Central"/>
</dbReference>
<dbReference type="Gene3D" id="1.10.287.370">
    <property type="match status" value="1"/>
</dbReference>
<organism evidence="5 6">
    <name type="scientific">Monosiga brevicollis</name>
    <name type="common">Choanoflagellate</name>
    <dbReference type="NCBI Taxonomy" id="81824"/>
    <lineage>
        <taxon>Eukaryota</taxon>
        <taxon>Choanoflagellata</taxon>
        <taxon>Craspedida</taxon>
        <taxon>Salpingoecidae</taxon>
        <taxon>Monosiga</taxon>
    </lineage>
</organism>
<evidence type="ECO:0000256" key="2">
    <source>
        <dbReference type="ARBA" id="ARBA00023186"/>
    </source>
</evidence>
<dbReference type="GO" id="GO:0051087">
    <property type="term" value="F:protein-folding chaperone binding"/>
    <property type="evidence" value="ECO:0000318"/>
    <property type="project" value="GO_Central"/>
</dbReference>
<dbReference type="InterPro" id="IPR002777">
    <property type="entry name" value="PFD_beta-like"/>
</dbReference>
<evidence type="ECO:0000256" key="4">
    <source>
        <dbReference type="SAM" id="Phobius"/>
    </source>
</evidence>
<feature type="transmembrane region" description="Helical" evidence="4">
    <location>
        <begin position="168"/>
        <end position="190"/>
    </location>
</feature>
<dbReference type="AlphaFoldDB" id="A9V974"/>
<dbReference type="eggNOG" id="KOG3478">
    <property type="taxonomic scope" value="Eukaryota"/>
</dbReference>
<feature type="coiled-coil region" evidence="3">
    <location>
        <begin position="92"/>
        <end position="122"/>
    </location>
</feature>
<dbReference type="PANTHER" id="PTHR21431">
    <property type="entry name" value="PREFOLDIN SUBUNIT 6"/>
    <property type="match status" value="1"/>
</dbReference>
<dbReference type="Pfam" id="PF01920">
    <property type="entry name" value="Prefoldin_2"/>
    <property type="match status" value="1"/>
</dbReference>
<dbReference type="KEGG" id="mbr:MONBRDRAFT_38649"/>
<evidence type="ECO:0008006" key="7">
    <source>
        <dbReference type="Google" id="ProtNLM"/>
    </source>
</evidence>